<evidence type="ECO:0000313" key="2">
    <source>
        <dbReference type="EMBL" id="MDP9843163.1"/>
    </source>
</evidence>
<evidence type="ECO:0000256" key="1">
    <source>
        <dbReference type="SAM" id="Phobius"/>
    </source>
</evidence>
<evidence type="ECO:0000313" key="3">
    <source>
        <dbReference type="Proteomes" id="UP001225356"/>
    </source>
</evidence>
<reference evidence="2 3" key="1">
    <citation type="submission" date="2023-07" db="EMBL/GenBank/DDBJ databases">
        <title>Sequencing the genomes of 1000 actinobacteria strains.</title>
        <authorList>
            <person name="Klenk H.-P."/>
        </authorList>
    </citation>
    <scope>NUCLEOTIDE SEQUENCE [LARGE SCALE GENOMIC DNA]</scope>
    <source>
        <strain evidence="2 3">DSM 46740</strain>
    </source>
</reference>
<dbReference type="EMBL" id="JAUSQU010000001">
    <property type="protein sequence ID" value="MDP9843163.1"/>
    <property type="molecule type" value="Genomic_DNA"/>
</dbReference>
<gene>
    <name evidence="2" type="ORF">J2853_002374</name>
</gene>
<keyword evidence="1" id="KW-0472">Membrane</keyword>
<keyword evidence="1" id="KW-0812">Transmembrane</keyword>
<name>A0ABT9Q8V6_9ACTN</name>
<dbReference type="Proteomes" id="UP001225356">
    <property type="component" value="Unassembled WGS sequence"/>
</dbReference>
<proteinExistence type="predicted"/>
<organism evidence="2 3">
    <name type="scientific">Streptosporangium lutulentum</name>
    <dbReference type="NCBI Taxonomy" id="1461250"/>
    <lineage>
        <taxon>Bacteria</taxon>
        <taxon>Bacillati</taxon>
        <taxon>Actinomycetota</taxon>
        <taxon>Actinomycetes</taxon>
        <taxon>Streptosporangiales</taxon>
        <taxon>Streptosporangiaceae</taxon>
        <taxon>Streptosporangium</taxon>
    </lineage>
</organism>
<accession>A0ABT9Q8V6</accession>
<protein>
    <submittedName>
        <fullName evidence="2">Uncharacterized protein</fullName>
    </submittedName>
</protein>
<dbReference type="RefSeq" id="WP_307557184.1">
    <property type="nucleotide sequence ID" value="NZ_JAUSQU010000001.1"/>
</dbReference>
<comment type="caution">
    <text evidence="2">The sequence shown here is derived from an EMBL/GenBank/DDBJ whole genome shotgun (WGS) entry which is preliminary data.</text>
</comment>
<feature type="transmembrane region" description="Helical" evidence="1">
    <location>
        <begin position="20"/>
        <end position="41"/>
    </location>
</feature>
<sequence length="184" mass="20152">MEVNRDESHPFMRFFHERRWVGLAVAATGIALLLAVGIPVLSGQGGVAANAVEREPDGSIRIYPRDYKHPEVIEGKLRDFGVESVVLFLPIGKECKEPRAEYAPDNPKLFTSEPPTEGEHAFWRLHPEQIKPGQTLVYSLWYQDDGHGMMVGGRIQVATGPVAPCQIVPGGLRRETGPEGGDGG</sequence>
<keyword evidence="3" id="KW-1185">Reference proteome</keyword>
<keyword evidence="1" id="KW-1133">Transmembrane helix</keyword>